<reference evidence="8" key="1">
    <citation type="submission" date="2021-03" db="EMBL/GenBank/DDBJ databases">
        <title>Alkalibacter marinus sp. nov., isolated from tidal flat sediment.</title>
        <authorList>
            <person name="Namirimu T."/>
            <person name="Yang J.-A."/>
            <person name="Yang S.-H."/>
            <person name="Kim Y.-J."/>
            <person name="Kwon K.K."/>
        </authorList>
    </citation>
    <scope>NUCLEOTIDE SEQUENCE</scope>
    <source>
        <strain evidence="8">ES005</strain>
    </source>
</reference>
<dbReference type="KEGG" id="alka:J0B03_06790"/>
<sequence length="311" mass="35654">MMSQKKPVSFIKLLLQRTGEDNLIAYAYQLTYSLMLAVFPFLIFLFTLVGYSNLDSGPILEFLRTALPLNIYELIASIVIDIVDQQRSGLMSISVVLAIYSASAGFRAFMRGTNVALGLSDQRHLVKRYLLSLLLVVLFAVTILLSLLGIVFGQQILDLITAFIPRLPLENLLKILRILLPLAFIFFLILCFYVFVPAKRLRFRHALPGAIFSTVTWSLFTFAFQYYVNQFSNYSRFYGALGAVVALMLWLLLTSEILLIGVEWNAVLLEINQVEEPFNRPLKYWNHFQKNKKSEKETDKNEQEGRNHPKH</sequence>
<keyword evidence="3 7" id="KW-0812">Transmembrane</keyword>
<feature type="transmembrane region" description="Helical" evidence="7">
    <location>
        <begin position="89"/>
        <end position="109"/>
    </location>
</feature>
<dbReference type="Proteomes" id="UP000663499">
    <property type="component" value="Chromosome"/>
</dbReference>
<dbReference type="AlphaFoldDB" id="A0A974XD03"/>
<dbReference type="EMBL" id="CP071444">
    <property type="protein sequence ID" value="QSX07544.1"/>
    <property type="molecule type" value="Genomic_DNA"/>
</dbReference>
<accession>A0A974XD03</accession>
<feature type="compositionally biased region" description="Basic and acidic residues" evidence="6">
    <location>
        <begin position="292"/>
        <end position="311"/>
    </location>
</feature>
<evidence type="ECO:0000313" key="9">
    <source>
        <dbReference type="Proteomes" id="UP000663499"/>
    </source>
</evidence>
<keyword evidence="5 7" id="KW-0472">Membrane</keyword>
<dbReference type="Pfam" id="PF03631">
    <property type="entry name" value="Virul_fac_BrkB"/>
    <property type="match status" value="1"/>
</dbReference>
<feature type="transmembrane region" description="Helical" evidence="7">
    <location>
        <begin position="129"/>
        <end position="152"/>
    </location>
</feature>
<dbReference type="InterPro" id="IPR017039">
    <property type="entry name" value="Virul_fac_BrkB"/>
</dbReference>
<evidence type="ECO:0000256" key="3">
    <source>
        <dbReference type="ARBA" id="ARBA00022692"/>
    </source>
</evidence>
<dbReference type="PANTHER" id="PTHR30213">
    <property type="entry name" value="INNER MEMBRANE PROTEIN YHJD"/>
    <property type="match status" value="1"/>
</dbReference>
<protein>
    <submittedName>
        <fullName evidence="8">YihY/virulence factor BrkB family protein</fullName>
    </submittedName>
</protein>
<name>A0A974XD03_9FIRM</name>
<dbReference type="NCBIfam" id="TIGR00765">
    <property type="entry name" value="yihY_not_rbn"/>
    <property type="match status" value="1"/>
</dbReference>
<dbReference type="PANTHER" id="PTHR30213:SF0">
    <property type="entry name" value="UPF0761 MEMBRANE PROTEIN YIHY"/>
    <property type="match status" value="1"/>
</dbReference>
<comment type="subcellular location">
    <subcellularLocation>
        <location evidence="1">Cell membrane</location>
        <topology evidence="1">Multi-pass membrane protein</topology>
    </subcellularLocation>
</comment>
<proteinExistence type="predicted"/>
<dbReference type="RefSeq" id="WP_207298886.1">
    <property type="nucleotide sequence ID" value="NZ_CP071444.1"/>
</dbReference>
<evidence type="ECO:0000256" key="4">
    <source>
        <dbReference type="ARBA" id="ARBA00022989"/>
    </source>
</evidence>
<feature type="transmembrane region" description="Helical" evidence="7">
    <location>
        <begin position="234"/>
        <end position="253"/>
    </location>
</feature>
<evidence type="ECO:0000256" key="6">
    <source>
        <dbReference type="SAM" id="MobiDB-lite"/>
    </source>
</evidence>
<dbReference type="PIRSF" id="PIRSF035875">
    <property type="entry name" value="RNase_BN"/>
    <property type="match status" value="1"/>
</dbReference>
<evidence type="ECO:0000256" key="5">
    <source>
        <dbReference type="ARBA" id="ARBA00023136"/>
    </source>
</evidence>
<feature type="transmembrane region" description="Helical" evidence="7">
    <location>
        <begin position="207"/>
        <end position="228"/>
    </location>
</feature>
<keyword evidence="2" id="KW-1003">Cell membrane</keyword>
<evidence type="ECO:0000256" key="7">
    <source>
        <dbReference type="SAM" id="Phobius"/>
    </source>
</evidence>
<dbReference type="GO" id="GO:0005886">
    <property type="term" value="C:plasma membrane"/>
    <property type="evidence" value="ECO:0007669"/>
    <property type="project" value="UniProtKB-SubCell"/>
</dbReference>
<keyword evidence="9" id="KW-1185">Reference proteome</keyword>
<keyword evidence="4 7" id="KW-1133">Transmembrane helix</keyword>
<organism evidence="8 9">
    <name type="scientific">Alkalibacter rhizosphaerae</name>
    <dbReference type="NCBI Taxonomy" id="2815577"/>
    <lineage>
        <taxon>Bacteria</taxon>
        <taxon>Bacillati</taxon>
        <taxon>Bacillota</taxon>
        <taxon>Clostridia</taxon>
        <taxon>Eubacteriales</taxon>
        <taxon>Eubacteriaceae</taxon>
        <taxon>Alkalibacter</taxon>
    </lineage>
</organism>
<gene>
    <name evidence="8" type="ORF">J0B03_06790</name>
</gene>
<feature type="region of interest" description="Disordered" evidence="6">
    <location>
        <begin position="291"/>
        <end position="311"/>
    </location>
</feature>
<evidence type="ECO:0000256" key="2">
    <source>
        <dbReference type="ARBA" id="ARBA00022475"/>
    </source>
</evidence>
<feature type="transmembrane region" description="Helical" evidence="7">
    <location>
        <begin position="29"/>
        <end position="50"/>
    </location>
</feature>
<evidence type="ECO:0000313" key="8">
    <source>
        <dbReference type="EMBL" id="QSX07544.1"/>
    </source>
</evidence>
<feature type="transmembrane region" description="Helical" evidence="7">
    <location>
        <begin position="172"/>
        <end position="195"/>
    </location>
</feature>
<evidence type="ECO:0000256" key="1">
    <source>
        <dbReference type="ARBA" id="ARBA00004651"/>
    </source>
</evidence>